<dbReference type="EMBL" id="PGGS01000462">
    <property type="protein sequence ID" value="PNH03786.1"/>
    <property type="molecule type" value="Genomic_DNA"/>
</dbReference>
<organism evidence="2 3">
    <name type="scientific">Tetrabaena socialis</name>
    <dbReference type="NCBI Taxonomy" id="47790"/>
    <lineage>
        <taxon>Eukaryota</taxon>
        <taxon>Viridiplantae</taxon>
        <taxon>Chlorophyta</taxon>
        <taxon>core chlorophytes</taxon>
        <taxon>Chlorophyceae</taxon>
        <taxon>CS clade</taxon>
        <taxon>Chlamydomonadales</taxon>
        <taxon>Tetrabaenaceae</taxon>
        <taxon>Tetrabaena</taxon>
    </lineage>
</organism>
<accession>A0A2J7ZU32</accession>
<feature type="chain" id="PRO_5014319715" description="ThuA-like domain-containing protein" evidence="1">
    <location>
        <begin position="26"/>
        <end position="276"/>
    </location>
</feature>
<evidence type="ECO:0008006" key="4">
    <source>
        <dbReference type="Google" id="ProtNLM"/>
    </source>
</evidence>
<gene>
    <name evidence="2" type="ORF">TSOC_010117</name>
</gene>
<dbReference type="AlphaFoldDB" id="A0A2J7ZU32"/>
<comment type="caution">
    <text evidence="2">The sequence shown here is derived from an EMBL/GenBank/DDBJ whole genome shotgun (WGS) entry which is preliminary data.</text>
</comment>
<dbReference type="Proteomes" id="UP000236333">
    <property type="component" value="Unassembled WGS sequence"/>
</dbReference>
<feature type="signal peptide" evidence="1">
    <location>
        <begin position="1"/>
        <end position="25"/>
    </location>
</feature>
<feature type="non-terminal residue" evidence="2">
    <location>
        <position position="276"/>
    </location>
</feature>
<evidence type="ECO:0000256" key="1">
    <source>
        <dbReference type="SAM" id="SignalP"/>
    </source>
</evidence>
<proteinExistence type="predicted"/>
<dbReference type="OrthoDB" id="533139at2759"/>
<name>A0A2J7ZU32_9CHLO</name>
<sequence length="276" mass="29254">MEAHAPRRKPLWRLALALILTGSLGLTPAACGAASSADLTEPLAAVYMRQDVRQDLTGDAASVNMIRQLELLGLRHLRISGEPANVLEQLRPGSTYISSGGAHVHGEVEDMRAVASFVKRGGMVVLLGSGDDDGEAAGMFISRVLGYQGAWTLCKRVSTSVRDHVGRSTLDMEHAHSFLLPLASAGGAAAADGGAWPAELEEAAVTHAHTWCHHQDASAVSWPLYTVADSELMVTAQVFGKAGVPGAVVWLGYNWRAGPQLEWGRLLKSLITGFAS</sequence>
<evidence type="ECO:0000313" key="3">
    <source>
        <dbReference type="Proteomes" id="UP000236333"/>
    </source>
</evidence>
<protein>
    <recommendedName>
        <fullName evidence="4">ThuA-like domain-containing protein</fullName>
    </recommendedName>
</protein>
<reference evidence="2 3" key="1">
    <citation type="journal article" date="2017" name="Mol. Biol. Evol.">
        <title>The 4-celled Tetrabaena socialis nuclear genome reveals the essential components for genetic control of cell number at the origin of multicellularity in the volvocine lineage.</title>
        <authorList>
            <person name="Featherston J."/>
            <person name="Arakaki Y."/>
            <person name="Hanschen E.R."/>
            <person name="Ferris P.J."/>
            <person name="Michod R.E."/>
            <person name="Olson B.J.S.C."/>
            <person name="Nozaki H."/>
            <person name="Durand P.M."/>
        </authorList>
    </citation>
    <scope>NUCLEOTIDE SEQUENCE [LARGE SCALE GENOMIC DNA]</scope>
    <source>
        <strain evidence="2 3">NIES-571</strain>
    </source>
</reference>
<evidence type="ECO:0000313" key="2">
    <source>
        <dbReference type="EMBL" id="PNH03786.1"/>
    </source>
</evidence>
<keyword evidence="3" id="KW-1185">Reference proteome</keyword>
<keyword evidence="1" id="KW-0732">Signal</keyword>